<evidence type="ECO:0000313" key="2">
    <source>
        <dbReference type="Proteomes" id="UP000241229"/>
    </source>
</evidence>
<dbReference type="SUPFAM" id="SSF46689">
    <property type="entry name" value="Homeodomain-like"/>
    <property type="match status" value="1"/>
</dbReference>
<dbReference type="OrthoDB" id="200074at2"/>
<evidence type="ECO:0008006" key="3">
    <source>
        <dbReference type="Google" id="ProtNLM"/>
    </source>
</evidence>
<dbReference type="InterPro" id="IPR009057">
    <property type="entry name" value="Homeodomain-like_sf"/>
</dbReference>
<dbReference type="Proteomes" id="UP000241229">
    <property type="component" value="Unassembled WGS sequence"/>
</dbReference>
<dbReference type="Gene3D" id="1.10.10.10">
    <property type="entry name" value="Winged helix-like DNA-binding domain superfamily/Winged helix DNA-binding domain"/>
    <property type="match status" value="1"/>
</dbReference>
<sequence length="67" mass="7333">MSNEPVVRGTRVPAMTVVAYLRAGRSSREIFEDYPTLPIGSIEAVAAWAEEELGPDWRGQTSSLSHS</sequence>
<comment type="caution">
    <text evidence="1">The sequence shown here is derived from an EMBL/GenBank/DDBJ whole genome shotgun (WGS) entry which is preliminary data.</text>
</comment>
<reference evidence="1 2" key="1">
    <citation type="submission" date="2018-03" db="EMBL/GenBank/DDBJ databases">
        <title>The draft genome of Mesorhizobium sp. 6GN-30.</title>
        <authorList>
            <person name="Liu L."/>
            <person name="Li L."/>
            <person name="Wang T."/>
            <person name="Zhang X."/>
            <person name="Liang L."/>
        </authorList>
    </citation>
    <scope>NUCLEOTIDE SEQUENCE [LARGE SCALE GENOMIC DNA]</scope>
    <source>
        <strain evidence="1 2">6GN30</strain>
    </source>
</reference>
<protein>
    <recommendedName>
        <fullName evidence="3">DUF433 domain-containing protein</fullName>
    </recommendedName>
</protein>
<name>A0A2P7SDB5_9HYPH</name>
<dbReference type="Pfam" id="PF04255">
    <property type="entry name" value="DUF433"/>
    <property type="match status" value="1"/>
</dbReference>
<proteinExistence type="predicted"/>
<dbReference type="InterPro" id="IPR036388">
    <property type="entry name" value="WH-like_DNA-bd_sf"/>
</dbReference>
<evidence type="ECO:0000313" key="1">
    <source>
        <dbReference type="EMBL" id="PSJ60502.1"/>
    </source>
</evidence>
<keyword evidence="2" id="KW-1185">Reference proteome</keyword>
<organism evidence="1 2">
    <name type="scientific">Kumtagia ephedrae</name>
    <dbReference type="NCBI Taxonomy" id="2116701"/>
    <lineage>
        <taxon>Bacteria</taxon>
        <taxon>Pseudomonadati</taxon>
        <taxon>Pseudomonadota</taxon>
        <taxon>Alphaproteobacteria</taxon>
        <taxon>Hyphomicrobiales</taxon>
        <taxon>Phyllobacteriaceae</taxon>
        <taxon>Kumtagia</taxon>
    </lineage>
</organism>
<dbReference type="AlphaFoldDB" id="A0A2P7SDB5"/>
<dbReference type="InterPro" id="IPR007367">
    <property type="entry name" value="DUF433"/>
</dbReference>
<dbReference type="EMBL" id="PXYK01000009">
    <property type="protein sequence ID" value="PSJ60502.1"/>
    <property type="molecule type" value="Genomic_DNA"/>
</dbReference>
<gene>
    <name evidence="1" type="ORF">C7I84_11005</name>
</gene>
<accession>A0A2P7SDB5</accession>